<dbReference type="STRING" id="41875.K8F004"/>
<name>K8F004_9CHLO</name>
<accession>K8F004</accession>
<dbReference type="SUPFAM" id="SSF52402">
    <property type="entry name" value="Adenine nucleotide alpha hydrolases-like"/>
    <property type="match status" value="1"/>
</dbReference>
<dbReference type="GeneID" id="19013400"/>
<organism evidence="2 3">
    <name type="scientific">Bathycoccus prasinos</name>
    <dbReference type="NCBI Taxonomy" id="41875"/>
    <lineage>
        <taxon>Eukaryota</taxon>
        <taxon>Viridiplantae</taxon>
        <taxon>Chlorophyta</taxon>
        <taxon>Mamiellophyceae</taxon>
        <taxon>Mamiellales</taxon>
        <taxon>Bathycoccaceae</taxon>
        <taxon>Bathycoccus</taxon>
    </lineage>
</organism>
<dbReference type="AlphaFoldDB" id="K8F004"/>
<dbReference type="EMBL" id="FO082269">
    <property type="protein sequence ID" value="CCO18105.1"/>
    <property type="molecule type" value="Genomic_DNA"/>
</dbReference>
<keyword evidence="3" id="KW-1185">Reference proteome</keyword>
<feature type="domain" description="UspA" evidence="1">
    <location>
        <begin position="40"/>
        <end position="189"/>
    </location>
</feature>
<evidence type="ECO:0000313" key="2">
    <source>
        <dbReference type="EMBL" id="CCO18105.1"/>
    </source>
</evidence>
<proteinExistence type="predicted"/>
<evidence type="ECO:0000313" key="3">
    <source>
        <dbReference type="Proteomes" id="UP000198341"/>
    </source>
</evidence>
<dbReference type="Gene3D" id="3.40.50.620">
    <property type="entry name" value="HUPs"/>
    <property type="match status" value="1"/>
</dbReference>
<dbReference type="Pfam" id="PF00582">
    <property type="entry name" value="Usp"/>
    <property type="match status" value="1"/>
</dbReference>
<dbReference type="KEGG" id="bpg:Bathy10g03250"/>
<gene>
    <name evidence="2" type="ordered locus">Bathy10g03250</name>
</gene>
<dbReference type="InterPro" id="IPR014729">
    <property type="entry name" value="Rossmann-like_a/b/a_fold"/>
</dbReference>
<reference evidence="2 3" key="1">
    <citation type="submission" date="2011-10" db="EMBL/GenBank/DDBJ databases">
        <authorList>
            <person name="Genoscope - CEA"/>
        </authorList>
    </citation>
    <scope>NUCLEOTIDE SEQUENCE [LARGE SCALE GENOMIC DNA]</scope>
    <source>
        <strain evidence="2 3">RCC 1105</strain>
    </source>
</reference>
<dbReference type="RefSeq" id="XP_007510572.1">
    <property type="nucleotide sequence ID" value="XM_007510510.1"/>
</dbReference>
<evidence type="ECO:0000259" key="1">
    <source>
        <dbReference type="Pfam" id="PF00582"/>
    </source>
</evidence>
<dbReference type="CDD" id="cd23659">
    <property type="entry name" value="USP_At3g01520-like"/>
    <property type="match status" value="1"/>
</dbReference>
<protein>
    <recommendedName>
        <fullName evidence="1">UspA domain-containing protein</fullName>
    </recommendedName>
</protein>
<dbReference type="InterPro" id="IPR006016">
    <property type="entry name" value="UspA"/>
</dbReference>
<sequence length="201" mass="23801">MKSVEEQAVVNRQQPTIVSVCLNCKKGACTCSFHGKEERRFLFPFEEKEEDSQEALRYFLKHIYRGEGDEIIFLHVLPTSYRRVYHDTMVVQLKPENEFEWREKCADFVERALVPILKEKNAKHNRLEMVSYDPSERSIGEVIVRKSEEHDVCCVFMLAHHKSRVHEFFLGSCANYVLHRTSKPVMLYKKEEKKKETEDLE</sequence>
<dbReference type="Proteomes" id="UP000198341">
    <property type="component" value="Chromosome 10"/>
</dbReference>